<comment type="caution">
    <text evidence="8">The sequence shown here is derived from an EMBL/GenBank/DDBJ whole genome shotgun (WGS) entry which is preliminary data.</text>
</comment>
<dbReference type="InterPro" id="IPR051275">
    <property type="entry name" value="Cell_adhesion_signaling"/>
</dbReference>
<dbReference type="PANTHER" id="PTHR11640:SF31">
    <property type="entry name" value="IRREGULAR CHIASM C-ROUGHEST PROTEIN-RELATED"/>
    <property type="match status" value="1"/>
</dbReference>
<dbReference type="AlphaFoldDB" id="A0A8S9Y264"/>
<dbReference type="GO" id="GO:0098609">
    <property type="term" value="P:cell-cell adhesion"/>
    <property type="evidence" value="ECO:0007669"/>
    <property type="project" value="TreeGrafter"/>
</dbReference>
<dbReference type="Gene3D" id="2.60.40.10">
    <property type="entry name" value="Immunoglobulins"/>
    <property type="match status" value="2"/>
</dbReference>
<dbReference type="Pfam" id="PF13927">
    <property type="entry name" value="Ig_3"/>
    <property type="match status" value="2"/>
</dbReference>
<dbReference type="InterPro" id="IPR036179">
    <property type="entry name" value="Ig-like_dom_sf"/>
</dbReference>
<dbReference type="SUPFAM" id="SSF48726">
    <property type="entry name" value="Immunoglobulin"/>
    <property type="match status" value="2"/>
</dbReference>
<keyword evidence="9" id="KW-1185">Reference proteome</keyword>
<feature type="chain" id="PRO_5035754912" description="Ig-like domain-containing protein" evidence="6">
    <location>
        <begin position="21"/>
        <end position="210"/>
    </location>
</feature>
<evidence type="ECO:0000259" key="7">
    <source>
        <dbReference type="PROSITE" id="PS50835"/>
    </source>
</evidence>
<evidence type="ECO:0000256" key="5">
    <source>
        <dbReference type="ARBA" id="ARBA00023319"/>
    </source>
</evidence>
<keyword evidence="3" id="KW-1015">Disulfide bond</keyword>
<evidence type="ECO:0000313" key="9">
    <source>
        <dbReference type="Proteomes" id="UP000466442"/>
    </source>
</evidence>
<dbReference type="EMBL" id="WIXP02000002">
    <property type="protein sequence ID" value="KAF6215307.1"/>
    <property type="molecule type" value="Genomic_DNA"/>
</dbReference>
<proteinExistence type="predicted"/>
<dbReference type="OrthoDB" id="10062932at2759"/>
<feature type="signal peptide" evidence="6">
    <location>
        <begin position="1"/>
        <end position="20"/>
    </location>
</feature>
<dbReference type="GO" id="GO:0050839">
    <property type="term" value="F:cell adhesion molecule binding"/>
    <property type="evidence" value="ECO:0007669"/>
    <property type="project" value="TreeGrafter"/>
</dbReference>
<reference evidence="8" key="1">
    <citation type="journal article" date="2021" name="Mol. Ecol. Resour.">
        <title>Apolygus lucorum genome provides insights into omnivorousness and mesophyll feeding.</title>
        <authorList>
            <person name="Liu Y."/>
            <person name="Liu H."/>
            <person name="Wang H."/>
            <person name="Huang T."/>
            <person name="Liu B."/>
            <person name="Yang B."/>
            <person name="Yin L."/>
            <person name="Li B."/>
            <person name="Zhang Y."/>
            <person name="Zhang S."/>
            <person name="Jiang F."/>
            <person name="Zhang X."/>
            <person name="Ren Y."/>
            <person name="Wang B."/>
            <person name="Wang S."/>
            <person name="Lu Y."/>
            <person name="Wu K."/>
            <person name="Fan W."/>
            <person name="Wang G."/>
        </authorList>
    </citation>
    <scope>NUCLEOTIDE SEQUENCE</scope>
    <source>
        <strain evidence="8">12Hb</strain>
    </source>
</reference>
<comment type="subcellular location">
    <subcellularLocation>
        <location evidence="1">Membrane</location>
        <topology evidence="1">Single-pass type I membrane protein</topology>
    </subcellularLocation>
</comment>
<name>A0A8S9Y264_APOLU</name>
<organism evidence="8 9">
    <name type="scientific">Apolygus lucorum</name>
    <name type="common">Small green plant bug</name>
    <name type="synonym">Lygocoris lucorum</name>
    <dbReference type="NCBI Taxonomy" id="248454"/>
    <lineage>
        <taxon>Eukaryota</taxon>
        <taxon>Metazoa</taxon>
        <taxon>Ecdysozoa</taxon>
        <taxon>Arthropoda</taxon>
        <taxon>Hexapoda</taxon>
        <taxon>Insecta</taxon>
        <taxon>Pterygota</taxon>
        <taxon>Neoptera</taxon>
        <taxon>Paraneoptera</taxon>
        <taxon>Hemiptera</taxon>
        <taxon>Heteroptera</taxon>
        <taxon>Panheteroptera</taxon>
        <taxon>Cimicomorpha</taxon>
        <taxon>Miridae</taxon>
        <taxon>Mirini</taxon>
        <taxon>Apolygus</taxon>
    </lineage>
</organism>
<dbReference type="InterPro" id="IPR007110">
    <property type="entry name" value="Ig-like_dom"/>
</dbReference>
<keyword evidence="6" id="KW-0732">Signal</keyword>
<dbReference type="GO" id="GO:0005886">
    <property type="term" value="C:plasma membrane"/>
    <property type="evidence" value="ECO:0007669"/>
    <property type="project" value="TreeGrafter"/>
</dbReference>
<evidence type="ECO:0000256" key="4">
    <source>
        <dbReference type="ARBA" id="ARBA00023180"/>
    </source>
</evidence>
<accession>A0A8S9Y264</accession>
<protein>
    <recommendedName>
        <fullName evidence="7">Ig-like domain-containing protein</fullName>
    </recommendedName>
</protein>
<dbReference type="InterPro" id="IPR003598">
    <property type="entry name" value="Ig_sub2"/>
</dbReference>
<feature type="domain" description="Ig-like" evidence="7">
    <location>
        <begin position="124"/>
        <end position="201"/>
    </location>
</feature>
<sequence length="210" mass="23137">MDTNQLQVLILLGIPLFGIATGDFDSSPIIKSIPTTVRVREHESVLLPCYVDNLASKVTWKKEDDIIAQDSTVFGSNLVLFANNTLEVSDVTAADTGHYTCVVTRTHPWGPINQQHAIEVLYPPRLNMTPTGEVEVELDEEVTISCFADGSPKPEIKWLFKGEELKIINQRNVLQFIANRGSLTGEYSCEATNGVGDDSVASVFIRVICK</sequence>
<dbReference type="SMART" id="SM00409">
    <property type="entry name" value="IG"/>
    <property type="match status" value="2"/>
</dbReference>
<keyword evidence="5" id="KW-0393">Immunoglobulin domain</keyword>
<evidence type="ECO:0000256" key="3">
    <source>
        <dbReference type="ARBA" id="ARBA00023157"/>
    </source>
</evidence>
<dbReference type="PANTHER" id="PTHR11640">
    <property type="entry name" value="NEPHRIN"/>
    <property type="match status" value="1"/>
</dbReference>
<feature type="domain" description="Ig-like" evidence="7">
    <location>
        <begin position="28"/>
        <end position="104"/>
    </location>
</feature>
<evidence type="ECO:0000256" key="6">
    <source>
        <dbReference type="SAM" id="SignalP"/>
    </source>
</evidence>
<evidence type="ECO:0000256" key="1">
    <source>
        <dbReference type="ARBA" id="ARBA00004479"/>
    </source>
</evidence>
<dbReference type="CDD" id="cd00096">
    <property type="entry name" value="Ig"/>
    <property type="match status" value="1"/>
</dbReference>
<dbReference type="SMART" id="SM00408">
    <property type="entry name" value="IGc2"/>
    <property type="match status" value="2"/>
</dbReference>
<keyword evidence="4" id="KW-0325">Glycoprotein</keyword>
<gene>
    <name evidence="8" type="ORF">GE061_010059</name>
</gene>
<dbReference type="GO" id="GO:0005911">
    <property type="term" value="C:cell-cell junction"/>
    <property type="evidence" value="ECO:0007669"/>
    <property type="project" value="TreeGrafter"/>
</dbReference>
<dbReference type="InterPro" id="IPR003599">
    <property type="entry name" value="Ig_sub"/>
</dbReference>
<dbReference type="PROSITE" id="PS50835">
    <property type="entry name" value="IG_LIKE"/>
    <property type="match status" value="2"/>
</dbReference>
<evidence type="ECO:0000313" key="8">
    <source>
        <dbReference type="EMBL" id="KAF6215307.1"/>
    </source>
</evidence>
<dbReference type="InterPro" id="IPR013783">
    <property type="entry name" value="Ig-like_fold"/>
</dbReference>
<keyword evidence="2" id="KW-0472">Membrane</keyword>
<evidence type="ECO:0000256" key="2">
    <source>
        <dbReference type="ARBA" id="ARBA00023136"/>
    </source>
</evidence>
<dbReference type="Proteomes" id="UP000466442">
    <property type="component" value="Unassembled WGS sequence"/>
</dbReference>